<dbReference type="Proteomes" id="UP000298125">
    <property type="component" value="Unassembled WGS sequence"/>
</dbReference>
<proteinExistence type="predicted"/>
<dbReference type="AlphaFoldDB" id="A0A4R9JK27"/>
<dbReference type="Gene3D" id="3.40.50.12230">
    <property type="match status" value="1"/>
</dbReference>
<organism evidence="3 4">
    <name type="scientific">Leptospira perdikensis</name>
    <dbReference type="NCBI Taxonomy" id="2484948"/>
    <lineage>
        <taxon>Bacteria</taxon>
        <taxon>Pseudomonadati</taxon>
        <taxon>Spirochaetota</taxon>
        <taxon>Spirochaetia</taxon>
        <taxon>Leptospirales</taxon>
        <taxon>Leptospiraceae</taxon>
        <taxon>Leptospira</taxon>
    </lineage>
</organism>
<evidence type="ECO:0000313" key="4">
    <source>
        <dbReference type="Proteomes" id="UP000298125"/>
    </source>
</evidence>
<dbReference type="RefSeq" id="WP_135575126.1">
    <property type="nucleotide sequence ID" value="NZ_RQGA01000001.1"/>
</dbReference>
<keyword evidence="3" id="KW-0808">Transferase</keyword>
<dbReference type="InterPro" id="IPR002376">
    <property type="entry name" value="Formyl_transf_N"/>
</dbReference>
<dbReference type="SUPFAM" id="SSF50486">
    <property type="entry name" value="FMT C-terminal domain-like"/>
    <property type="match status" value="1"/>
</dbReference>
<protein>
    <submittedName>
        <fullName evidence="3">Formyl transferase</fullName>
    </submittedName>
</protein>
<reference evidence="3" key="1">
    <citation type="journal article" date="2019" name="PLoS Negl. Trop. Dis.">
        <title>Revisiting the worldwide diversity of Leptospira species in the environment.</title>
        <authorList>
            <person name="Vincent A.T."/>
            <person name="Schiettekatte O."/>
            <person name="Bourhy P."/>
            <person name="Veyrier F.J."/>
            <person name="Picardeau M."/>
        </authorList>
    </citation>
    <scope>NUCLEOTIDE SEQUENCE [LARGE SCALE GENOMIC DNA]</scope>
    <source>
        <strain evidence="3">201702692</strain>
    </source>
</reference>
<feature type="domain" description="Formyl transferase N-terminal" evidence="1">
    <location>
        <begin position="2"/>
        <end position="169"/>
    </location>
</feature>
<evidence type="ECO:0000313" key="3">
    <source>
        <dbReference type="EMBL" id="TGL45829.1"/>
    </source>
</evidence>
<gene>
    <name evidence="3" type="ORF">EHQ49_00120</name>
</gene>
<sequence>MRILFIGCVVYSKVILEHLLNENYEIVGVLTKDDTGFNADYFDISSIALKNNIPFLKTKNVNEEHILSWVKSLNADVTYCFGWNSLIGSDFISLIPRGVIGYHPASLPQNRGRHPIIWALVLGLKETASTFFMIGEGADDGDIVSQNKIPILEEDSSATLYDKLIESSKSQVIMFTNQLIDNSLVPIKQDHSASNVWRKRSKVDGKIDFRMSSRSIYNLVRALTKPYPGATVVSDGNEFVVWKVSIAETSLVNLEPGKVLAANENKYLVKCGLSTDAVLIEEHDFSNNISVGSYFI</sequence>
<dbReference type="EMBL" id="RQGA01000001">
    <property type="protein sequence ID" value="TGL45829.1"/>
    <property type="molecule type" value="Genomic_DNA"/>
</dbReference>
<dbReference type="InterPro" id="IPR005793">
    <property type="entry name" value="Formyl_trans_C"/>
</dbReference>
<dbReference type="GO" id="GO:0004479">
    <property type="term" value="F:methionyl-tRNA formyltransferase activity"/>
    <property type="evidence" value="ECO:0007669"/>
    <property type="project" value="TreeGrafter"/>
</dbReference>
<dbReference type="OrthoDB" id="9802815at2"/>
<dbReference type="Pfam" id="PF02911">
    <property type="entry name" value="Formyl_trans_C"/>
    <property type="match status" value="1"/>
</dbReference>
<dbReference type="GO" id="GO:0005829">
    <property type="term" value="C:cytosol"/>
    <property type="evidence" value="ECO:0007669"/>
    <property type="project" value="TreeGrafter"/>
</dbReference>
<evidence type="ECO:0000259" key="1">
    <source>
        <dbReference type="Pfam" id="PF00551"/>
    </source>
</evidence>
<accession>A0A4R9JK27</accession>
<evidence type="ECO:0000259" key="2">
    <source>
        <dbReference type="Pfam" id="PF02911"/>
    </source>
</evidence>
<dbReference type="InterPro" id="IPR036477">
    <property type="entry name" value="Formyl_transf_N_sf"/>
</dbReference>
<dbReference type="CDD" id="cd08702">
    <property type="entry name" value="Arna_FMT_C"/>
    <property type="match status" value="1"/>
</dbReference>
<dbReference type="Pfam" id="PF00551">
    <property type="entry name" value="Formyl_trans_N"/>
    <property type="match status" value="1"/>
</dbReference>
<dbReference type="PANTHER" id="PTHR11138:SF5">
    <property type="entry name" value="METHIONYL-TRNA FORMYLTRANSFERASE, MITOCHONDRIAL"/>
    <property type="match status" value="1"/>
</dbReference>
<feature type="domain" description="Formyl transferase C-terminal" evidence="2">
    <location>
        <begin position="201"/>
        <end position="286"/>
    </location>
</feature>
<dbReference type="SUPFAM" id="SSF53328">
    <property type="entry name" value="Formyltransferase"/>
    <property type="match status" value="1"/>
</dbReference>
<keyword evidence="4" id="KW-1185">Reference proteome</keyword>
<name>A0A4R9JK27_9LEPT</name>
<dbReference type="InterPro" id="IPR011034">
    <property type="entry name" value="Formyl_transferase-like_C_sf"/>
</dbReference>
<dbReference type="PANTHER" id="PTHR11138">
    <property type="entry name" value="METHIONYL-TRNA FORMYLTRANSFERASE"/>
    <property type="match status" value="1"/>
</dbReference>
<comment type="caution">
    <text evidence="3">The sequence shown here is derived from an EMBL/GenBank/DDBJ whole genome shotgun (WGS) entry which is preliminary data.</text>
</comment>